<dbReference type="EMBL" id="JAPDFL010000001">
    <property type="protein sequence ID" value="MCW1931051.1"/>
    <property type="molecule type" value="Genomic_DNA"/>
</dbReference>
<accession>A0ABT3GU45</accession>
<dbReference type="Proteomes" id="UP001208938">
    <property type="component" value="Unassembled WGS sequence"/>
</dbReference>
<dbReference type="InterPro" id="IPR008567">
    <property type="entry name" value="BKACE"/>
</dbReference>
<evidence type="ECO:0000313" key="6">
    <source>
        <dbReference type="Proteomes" id="UP001208938"/>
    </source>
</evidence>
<evidence type="ECO:0000256" key="3">
    <source>
        <dbReference type="ARBA" id="ARBA00022723"/>
    </source>
</evidence>
<protein>
    <submittedName>
        <fullName evidence="5">3-keto-5-aminohexanoate cleavage protein</fullName>
    </submittedName>
</protein>
<dbReference type="InterPro" id="IPR013785">
    <property type="entry name" value="Aldolase_TIM"/>
</dbReference>
<keyword evidence="4" id="KW-0862">Zinc</keyword>
<evidence type="ECO:0000256" key="4">
    <source>
        <dbReference type="ARBA" id="ARBA00022833"/>
    </source>
</evidence>
<keyword evidence="6" id="KW-1185">Reference proteome</keyword>
<dbReference type="PANTHER" id="PTHR37418:SF2">
    <property type="entry name" value="3-KETO-5-AMINOHEXANOATE CLEAVAGE ENZYME"/>
    <property type="match status" value="1"/>
</dbReference>
<keyword evidence="2" id="KW-0808">Transferase</keyword>
<reference evidence="5 6" key="1">
    <citation type="submission" date="2022-10" db="EMBL/GenBank/DDBJ databases">
        <title>Pararhodobacter sp. nov., isolated from marine algae.</title>
        <authorList>
            <person name="Choi B.J."/>
            <person name="Kim J.M."/>
            <person name="Lee J.K."/>
            <person name="Choi D.G."/>
            <person name="Jeon C.O."/>
        </authorList>
    </citation>
    <scope>NUCLEOTIDE SEQUENCE [LARGE SCALE GENOMIC DNA]</scope>
    <source>
        <strain evidence="5 6">ZQ420</strain>
    </source>
</reference>
<evidence type="ECO:0000313" key="5">
    <source>
        <dbReference type="EMBL" id="MCW1931051.1"/>
    </source>
</evidence>
<comment type="cofactor">
    <cofactor evidence="1">
        <name>Zn(2+)</name>
        <dbReference type="ChEBI" id="CHEBI:29105"/>
    </cofactor>
</comment>
<dbReference type="PANTHER" id="PTHR37418">
    <property type="entry name" value="3-KETO-5-AMINOHEXANOATE CLEAVAGE ENZYME-RELATED"/>
    <property type="match status" value="1"/>
</dbReference>
<dbReference type="Pfam" id="PF05853">
    <property type="entry name" value="BKACE"/>
    <property type="match status" value="1"/>
</dbReference>
<sequence length="290" mass="31199">MKYKRLLTCAVLGNFTTRALNPALPITPSEIANDCLAAAEEGASIVHIHVRDPQTQLPSMETALYAEVVARIRDVRQDLILNLTTGNGGRYHPSDDDPAKAGPRTNLLPAEERVRHIQAIQPDIATLDLNTMVFGGEVVINAPESIRRMGRMILAAGVRPEIELFDSGDIALLKALQKERVLPEAPLCSVVMGVQFGFQPSPETVLYARSQLPAGAQWTAFGTGRSAFPMVAQSVLAGGHARIGLEDAVKIDADTLAPSNAAMVAKARRMMEDLGHPPMTPMEARALLGL</sequence>
<gene>
    <name evidence="5" type="ORF">OKW52_01875</name>
</gene>
<evidence type="ECO:0000256" key="2">
    <source>
        <dbReference type="ARBA" id="ARBA00022679"/>
    </source>
</evidence>
<dbReference type="RefSeq" id="WP_264504205.1">
    <property type="nucleotide sequence ID" value="NZ_JAPDFL010000001.1"/>
</dbReference>
<proteinExistence type="predicted"/>
<comment type="caution">
    <text evidence="5">The sequence shown here is derived from an EMBL/GenBank/DDBJ whole genome shotgun (WGS) entry which is preliminary data.</text>
</comment>
<keyword evidence="3" id="KW-0479">Metal-binding</keyword>
<organism evidence="5 6">
    <name type="scientific">Pararhodobacter zhoushanensis</name>
    <dbReference type="NCBI Taxonomy" id="2479545"/>
    <lineage>
        <taxon>Bacteria</taxon>
        <taxon>Pseudomonadati</taxon>
        <taxon>Pseudomonadota</taxon>
        <taxon>Alphaproteobacteria</taxon>
        <taxon>Rhodobacterales</taxon>
        <taxon>Paracoccaceae</taxon>
        <taxon>Pararhodobacter</taxon>
    </lineage>
</organism>
<dbReference type="Gene3D" id="3.20.20.70">
    <property type="entry name" value="Aldolase class I"/>
    <property type="match status" value="1"/>
</dbReference>
<name>A0ABT3GU45_9RHOB</name>
<evidence type="ECO:0000256" key="1">
    <source>
        <dbReference type="ARBA" id="ARBA00001947"/>
    </source>
</evidence>